<sequence>MAEQHEHLELTFLGTDPDSGGDNCPNVYATDRGTFVVQGRKITDSRALTQLHERGLPDWETAVEIPASLIQFFPREA</sequence>
<gene>
    <name evidence="1" type="ORF">BAY60_26955</name>
</gene>
<dbReference type="EMBL" id="MASW01000006">
    <property type="protein sequence ID" value="PXY21109.1"/>
    <property type="molecule type" value="Genomic_DNA"/>
</dbReference>
<dbReference type="OrthoDB" id="3577809at2"/>
<dbReference type="AlphaFoldDB" id="A0A2V4AN91"/>
<protein>
    <submittedName>
        <fullName evidence="1">Uncharacterized protein</fullName>
    </submittedName>
</protein>
<evidence type="ECO:0000313" key="1">
    <source>
        <dbReference type="EMBL" id="PXY21109.1"/>
    </source>
</evidence>
<dbReference type="Proteomes" id="UP000249915">
    <property type="component" value="Unassembled WGS sequence"/>
</dbReference>
<evidence type="ECO:0000313" key="2">
    <source>
        <dbReference type="Proteomes" id="UP000249915"/>
    </source>
</evidence>
<keyword evidence="2" id="KW-1185">Reference proteome</keyword>
<comment type="caution">
    <text evidence="1">The sequence shown here is derived from an EMBL/GenBank/DDBJ whole genome shotgun (WGS) entry which is preliminary data.</text>
</comment>
<proteinExistence type="predicted"/>
<organism evidence="1 2">
    <name type="scientific">Prauserella muralis</name>
    <dbReference type="NCBI Taxonomy" id="588067"/>
    <lineage>
        <taxon>Bacteria</taxon>
        <taxon>Bacillati</taxon>
        <taxon>Actinomycetota</taxon>
        <taxon>Actinomycetes</taxon>
        <taxon>Pseudonocardiales</taxon>
        <taxon>Pseudonocardiaceae</taxon>
        <taxon>Prauserella</taxon>
    </lineage>
</organism>
<reference evidence="1 2" key="1">
    <citation type="submission" date="2016-07" db="EMBL/GenBank/DDBJ databases">
        <title>Draft genome sequence of Prauserella muralis DSM 45305, isolated from a mould-covered wall in an indoor environment.</title>
        <authorList>
            <person name="Ruckert C."/>
            <person name="Albersmeier A."/>
            <person name="Jiang C.-L."/>
            <person name="Jiang Y."/>
            <person name="Kalinowski J."/>
            <person name="Schneider O."/>
            <person name="Winkler A."/>
            <person name="Zotchev S.B."/>
        </authorList>
    </citation>
    <scope>NUCLEOTIDE SEQUENCE [LARGE SCALE GENOMIC DNA]</scope>
    <source>
        <strain evidence="1 2">DSM 45305</strain>
    </source>
</reference>
<dbReference type="RefSeq" id="WP_112284352.1">
    <property type="nucleotide sequence ID" value="NZ_MASW01000006.1"/>
</dbReference>
<accession>A0A2V4AN91</accession>
<name>A0A2V4AN91_9PSEU</name>